<gene>
    <name evidence="1" type="ORF">BC343_16715</name>
</gene>
<protein>
    <submittedName>
        <fullName evidence="1">Uncharacterized protein</fullName>
    </submittedName>
</protein>
<organism evidence="1 2">
    <name type="scientific">Mucilaginibacter pedocola</name>
    <dbReference type="NCBI Taxonomy" id="1792845"/>
    <lineage>
        <taxon>Bacteria</taxon>
        <taxon>Pseudomonadati</taxon>
        <taxon>Bacteroidota</taxon>
        <taxon>Sphingobacteriia</taxon>
        <taxon>Sphingobacteriales</taxon>
        <taxon>Sphingobacteriaceae</taxon>
        <taxon>Mucilaginibacter</taxon>
    </lineage>
</organism>
<sequence length="133" mass="15307">MNAQRTNHDLLMLLVSVRFDKSRIVIAEHELSENFLTLYLEDREDFKPHLEDTLLYKLPISCFEAIISNEGFNSYEGIKQSPSGRCYNGRIIINEPLLWWEQDATLYQQQEVLHLVLQNVLASAGQGQLAEVA</sequence>
<name>A0A1S9P8A4_9SPHI</name>
<dbReference type="EMBL" id="MBTF01000037">
    <property type="protein sequence ID" value="OOQ57162.1"/>
    <property type="molecule type" value="Genomic_DNA"/>
</dbReference>
<dbReference type="RefSeq" id="WP_078351036.1">
    <property type="nucleotide sequence ID" value="NZ_MBTF01000037.1"/>
</dbReference>
<dbReference type="AlphaFoldDB" id="A0A1S9P8A4"/>
<dbReference type="Proteomes" id="UP000189739">
    <property type="component" value="Unassembled WGS sequence"/>
</dbReference>
<evidence type="ECO:0000313" key="1">
    <source>
        <dbReference type="EMBL" id="OOQ57162.1"/>
    </source>
</evidence>
<evidence type="ECO:0000313" key="2">
    <source>
        <dbReference type="Proteomes" id="UP000189739"/>
    </source>
</evidence>
<dbReference type="STRING" id="1792845.BC343_16715"/>
<comment type="caution">
    <text evidence="1">The sequence shown here is derived from an EMBL/GenBank/DDBJ whole genome shotgun (WGS) entry which is preliminary data.</text>
</comment>
<dbReference type="OrthoDB" id="796542at2"/>
<accession>A0A1S9P8A4</accession>
<reference evidence="1 2" key="1">
    <citation type="submission" date="2016-07" db="EMBL/GenBank/DDBJ databases">
        <title>Genomic analysis of zinc-resistant bacterium Mucilaginibacter pedocola TBZ30.</title>
        <authorList>
            <person name="Huang J."/>
            <person name="Tang J."/>
        </authorList>
    </citation>
    <scope>NUCLEOTIDE SEQUENCE [LARGE SCALE GENOMIC DNA]</scope>
    <source>
        <strain evidence="1 2">TBZ30</strain>
    </source>
</reference>
<proteinExistence type="predicted"/>
<keyword evidence="2" id="KW-1185">Reference proteome</keyword>